<comment type="subcellular location">
    <subcellularLocation>
        <location evidence="14">Synaptic cell membrane</location>
        <topology evidence="14">Multi-pass membrane protein</topology>
    </subcellularLocation>
</comment>
<evidence type="ECO:0000256" key="14">
    <source>
        <dbReference type="ARBA" id="ARBA00034099"/>
    </source>
</evidence>
<evidence type="ECO:0000256" key="2">
    <source>
        <dbReference type="ARBA" id="ARBA00022448"/>
    </source>
</evidence>
<dbReference type="SUPFAM" id="SSF90112">
    <property type="entry name" value="Neurotransmitter-gated ion-channel transmembrane pore"/>
    <property type="match status" value="1"/>
</dbReference>
<dbReference type="PRINTS" id="PR00252">
    <property type="entry name" value="NRIONCHANNEL"/>
</dbReference>
<dbReference type="Pfam" id="PF02931">
    <property type="entry name" value="Neur_chan_LBD"/>
    <property type="match status" value="1"/>
</dbReference>
<dbReference type="Gene3D" id="2.70.170.10">
    <property type="entry name" value="Neurotransmitter-gated ion-channel ligand-binding domain"/>
    <property type="match status" value="1"/>
</dbReference>
<dbReference type="SUPFAM" id="SSF63712">
    <property type="entry name" value="Nicotinic receptor ligand binding domain-like"/>
    <property type="match status" value="1"/>
</dbReference>
<dbReference type="GO" id="GO:0004888">
    <property type="term" value="F:transmembrane signaling receptor activity"/>
    <property type="evidence" value="ECO:0007669"/>
    <property type="project" value="InterPro"/>
</dbReference>
<dbReference type="Pfam" id="PF02932">
    <property type="entry name" value="Neur_chan_memb"/>
    <property type="match status" value="1"/>
</dbReference>
<feature type="transmembrane region" description="Helical" evidence="15">
    <location>
        <begin position="318"/>
        <end position="336"/>
    </location>
</feature>
<evidence type="ECO:0000256" key="8">
    <source>
        <dbReference type="ARBA" id="ARBA00023136"/>
    </source>
</evidence>
<dbReference type="InterPro" id="IPR018000">
    <property type="entry name" value="Neurotransmitter_ion_chnl_CS"/>
</dbReference>
<dbReference type="PRINTS" id="PR00254">
    <property type="entry name" value="NICOTINICR"/>
</dbReference>
<keyword evidence="9" id="KW-1015">Disulfide bond</keyword>
<evidence type="ECO:0000256" key="11">
    <source>
        <dbReference type="ARBA" id="ARBA00023180"/>
    </source>
</evidence>
<dbReference type="GO" id="GO:0045211">
    <property type="term" value="C:postsynaptic membrane"/>
    <property type="evidence" value="ECO:0007669"/>
    <property type="project" value="InterPro"/>
</dbReference>
<dbReference type="GO" id="GO:0022848">
    <property type="term" value="F:acetylcholine-gated monoatomic cation-selective channel activity"/>
    <property type="evidence" value="ECO:0007669"/>
    <property type="project" value="InterPro"/>
</dbReference>
<dbReference type="Proteomes" id="UP001186944">
    <property type="component" value="Unassembled WGS sequence"/>
</dbReference>
<feature type="transmembrane region" description="Helical" evidence="15">
    <location>
        <begin position="286"/>
        <end position="306"/>
    </location>
</feature>
<dbReference type="CDD" id="cd19051">
    <property type="entry name" value="LGIC_TM_cation"/>
    <property type="match status" value="1"/>
</dbReference>
<keyword evidence="3" id="KW-1003">Cell membrane</keyword>
<dbReference type="Gene3D" id="1.20.58.390">
    <property type="entry name" value="Neurotransmitter-gated ion-channel transmembrane domain"/>
    <property type="match status" value="2"/>
</dbReference>
<evidence type="ECO:0000256" key="10">
    <source>
        <dbReference type="ARBA" id="ARBA00023170"/>
    </source>
</evidence>
<dbReference type="InterPro" id="IPR036719">
    <property type="entry name" value="Neuro-gated_channel_TM_sf"/>
</dbReference>
<dbReference type="InterPro" id="IPR006029">
    <property type="entry name" value="Neurotrans-gated_channel_TM"/>
</dbReference>
<dbReference type="CDD" id="cd19033">
    <property type="entry name" value="LGIC_ECD_nAChR_proto-like"/>
    <property type="match status" value="1"/>
</dbReference>
<name>A0AA88XTL8_PINIB</name>
<evidence type="ECO:0000256" key="13">
    <source>
        <dbReference type="ARBA" id="ARBA00023303"/>
    </source>
</evidence>
<sequence>MAPKESRTKCIFGTCSHLPHQNSSTLFIFSSLPVQMSSFTKAKMGMVISPLLTMVLWSLCLALPEIAELSIEKQLIRELLEAYKNRGVLGRPVTNYTEIIEIKYGLSLIQILDLDERNQVLSTNVWATYNWKDIYMRWDPQKYGNITKIRVPSDSIWKPDMKLYNYADERREEKRDAYLVIEHDGSVIWIPQAIFKSSCAIDIMHFPFDVQTCKMKFGTWTHDGTLIDLGLYFDVETGFDMTEYVPSNEWDIVSSSAKKNVIVYACCPEPFIDLTFTLEIKRKPAFYNYILILPCILLSSLTLVLFWLPPESPAKMQLGMNIFVAFFVLLLLLAESTPPAASSIPLIGAYYCLNMIMITLSTFLSVIVVNLYFRGSRTRVPRLVKRVLVDCIGSIMCMRDQIDDKSPGVTTVVVDKRKGKQLSNNVNREKNFKYDKVGYFEMQTEESWKGLPNGVANKNSSDSDHNTVSSSSSCSSAIASLENDVKDIRLFLKRIIDRTSEKEAKEKISREWRVVALVLDRLFFFFYLLAIIVSIFTVFEKALFDQDNTIRAITGS</sequence>
<keyword evidence="6" id="KW-0770">Synapse</keyword>
<evidence type="ECO:0000313" key="19">
    <source>
        <dbReference type="Proteomes" id="UP001186944"/>
    </source>
</evidence>
<protein>
    <submittedName>
        <fullName evidence="18">Uncharacterized protein</fullName>
    </submittedName>
</protein>
<organism evidence="18 19">
    <name type="scientific">Pinctada imbricata</name>
    <name type="common">Atlantic pearl-oyster</name>
    <name type="synonym">Pinctada martensii</name>
    <dbReference type="NCBI Taxonomy" id="66713"/>
    <lineage>
        <taxon>Eukaryota</taxon>
        <taxon>Metazoa</taxon>
        <taxon>Spiralia</taxon>
        <taxon>Lophotrochozoa</taxon>
        <taxon>Mollusca</taxon>
        <taxon>Bivalvia</taxon>
        <taxon>Autobranchia</taxon>
        <taxon>Pteriomorphia</taxon>
        <taxon>Pterioida</taxon>
        <taxon>Pterioidea</taxon>
        <taxon>Pteriidae</taxon>
        <taxon>Pinctada</taxon>
    </lineage>
</organism>
<dbReference type="EMBL" id="VSWD01000010">
    <property type="protein sequence ID" value="KAK3091433.1"/>
    <property type="molecule type" value="Genomic_DNA"/>
</dbReference>
<gene>
    <name evidence="18" type="ORF">FSP39_019854</name>
</gene>
<evidence type="ECO:0000259" key="17">
    <source>
        <dbReference type="Pfam" id="PF02932"/>
    </source>
</evidence>
<dbReference type="InterPro" id="IPR038050">
    <property type="entry name" value="Neuro_actylchol_rec"/>
</dbReference>
<reference evidence="18" key="1">
    <citation type="submission" date="2019-08" db="EMBL/GenBank/DDBJ databases">
        <title>The improved chromosome-level genome for the pearl oyster Pinctada fucata martensii using PacBio sequencing and Hi-C.</title>
        <authorList>
            <person name="Zheng Z."/>
        </authorList>
    </citation>
    <scope>NUCLEOTIDE SEQUENCE</scope>
    <source>
        <strain evidence="18">ZZ-2019</strain>
        <tissue evidence="18">Adductor muscle</tissue>
    </source>
</reference>
<accession>A0AA88XTL8</accession>
<feature type="domain" description="Neurotransmitter-gated ion-channel ligand-binding" evidence="16">
    <location>
        <begin position="72"/>
        <end position="284"/>
    </location>
</feature>
<evidence type="ECO:0000256" key="3">
    <source>
        <dbReference type="ARBA" id="ARBA00022475"/>
    </source>
</evidence>
<keyword evidence="8 15" id="KW-0472">Membrane</keyword>
<dbReference type="FunFam" id="2.70.170.10:FF:000016">
    <property type="entry name" value="Nicotinic acetylcholine receptor subunit"/>
    <property type="match status" value="1"/>
</dbReference>
<dbReference type="InterPro" id="IPR002394">
    <property type="entry name" value="Nicotinic_acetylcholine_rcpt"/>
</dbReference>
<keyword evidence="7 15" id="KW-0406">Ion transport</keyword>
<evidence type="ECO:0000259" key="16">
    <source>
        <dbReference type="Pfam" id="PF02931"/>
    </source>
</evidence>
<keyword evidence="4 15" id="KW-0812">Transmembrane</keyword>
<keyword evidence="13 15" id="KW-0407">Ion channel</keyword>
<evidence type="ECO:0000256" key="15">
    <source>
        <dbReference type="RuleBase" id="RU000687"/>
    </source>
</evidence>
<evidence type="ECO:0000256" key="9">
    <source>
        <dbReference type="ARBA" id="ARBA00023157"/>
    </source>
</evidence>
<keyword evidence="10" id="KW-0675">Receptor</keyword>
<evidence type="ECO:0000256" key="5">
    <source>
        <dbReference type="ARBA" id="ARBA00022989"/>
    </source>
</evidence>
<proteinExistence type="inferred from homology"/>
<keyword evidence="2 15" id="KW-0813">Transport</keyword>
<keyword evidence="12" id="KW-1071">Ligand-gated ion channel</keyword>
<evidence type="ECO:0000256" key="7">
    <source>
        <dbReference type="ARBA" id="ARBA00023065"/>
    </source>
</evidence>
<dbReference type="InterPro" id="IPR036734">
    <property type="entry name" value="Neur_chan_lig-bd_sf"/>
</dbReference>
<keyword evidence="19" id="KW-1185">Reference proteome</keyword>
<evidence type="ECO:0000313" key="18">
    <source>
        <dbReference type="EMBL" id="KAK3091433.1"/>
    </source>
</evidence>
<dbReference type="AlphaFoldDB" id="A0AA88XTL8"/>
<feature type="domain" description="Neurotransmitter-gated ion-channel transmembrane" evidence="17">
    <location>
        <begin position="291"/>
        <end position="533"/>
    </location>
</feature>
<evidence type="ECO:0000256" key="6">
    <source>
        <dbReference type="ARBA" id="ARBA00023018"/>
    </source>
</evidence>
<feature type="transmembrane region" description="Helical" evidence="15">
    <location>
        <begin position="348"/>
        <end position="373"/>
    </location>
</feature>
<evidence type="ECO:0000256" key="4">
    <source>
        <dbReference type="ARBA" id="ARBA00022692"/>
    </source>
</evidence>
<dbReference type="InterPro" id="IPR006202">
    <property type="entry name" value="Neur_chan_lig-bd"/>
</dbReference>
<comment type="caution">
    <text evidence="18">The sequence shown here is derived from an EMBL/GenBank/DDBJ whole genome shotgun (WGS) entry which is preliminary data.</text>
</comment>
<dbReference type="PANTHER" id="PTHR18945">
    <property type="entry name" value="NEUROTRANSMITTER GATED ION CHANNEL"/>
    <property type="match status" value="1"/>
</dbReference>
<keyword evidence="5 15" id="KW-1133">Transmembrane helix</keyword>
<evidence type="ECO:0000256" key="1">
    <source>
        <dbReference type="ARBA" id="ARBA00009237"/>
    </source>
</evidence>
<dbReference type="InterPro" id="IPR006201">
    <property type="entry name" value="Neur_channel"/>
</dbReference>
<evidence type="ECO:0000256" key="12">
    <source>
        <dbReference type="ARBA" id="ARBA00023286"/>
    </source>
</evidence>
<dbReference type="PROSITE" id="PS00236">
    <property type="entry name" value="NEUROTR_ION_CHANNEL"/>
    <property type="match status" value="1"/>
</dbReference>
<feature type="transmembrane region" description="Helical" evidence="15">
    <location>
        <begin position="44"/>
        <end position="64"/>
    </location>
</feature>
<feature type="transmembrane region" description="Helical" evidence="15">
    <location>
        <begin position="514"/>
        <end position="539"/>
    </location>
</feature>
<comment type="similarity">
    <text evidence="1">Belongs to the ligand-gated ion channel (TC 1.A.9) family. Acetylcholine receptor (TC 1.A.9.1) subfamily.</text>
</comment>
<keyword evidence="11" id="KW-0325">Glycoprotein</keyword>